<reference evidence="2 3" key="1">
    <citation type="submission" date="2015-12" db="EMBL/GenBank/DDBJ databases">
        <title>Draft genome sequence of Moniliophthora roreri, the causal agent of frosty pod rot of cacao.</title>
        <authorList>
            <person name="Aime M.C."/>
            <person name="Diaz-Valderrama J.R."/>
            <person name="Kijpornyongpan T."/>
            <person name="Phillips-Mora W."/>
        </authorList>
    </citation>
    <scope>NUCLEOTIDE SEQUENCE [LARGE SCALE GENOMIC DNA]</scope>
    <source>
        <strain evidence="2 3">MCA 2952</strain>
    </source>
</reference>
<feature type="region of interest" description="Disordered" evidence="1">
    <location>
        <begin position="39"/>
        <end position="72"/>
    </location>
</feature>
<protein>
    <submittedName>
        <fullName evidence="2">Uncharacterized protein</fullName>
    </submittedName>
</protein>
<comment type="caution">
    <text evidence="2">The sequence shown here is derived from an EMBL/GenBank/DDBJ whole genome shotgun (WGS) entry which is preliminary data.</text>
</comment>
<dbReference type="AlphaFoldDB" id="A0A0W0F240"/>
<gene>
    <name evidence="2" type="ORF">WG66_17111</name>
</gene>
<evidence type="ECO:0000313" key="3">
    <source>
        <dbReference type="Proteomes" id="UP000054988"/>
    </source>
</evidence>
<organism evidence="2 3">
    <name type="scientific">Moniliophthora roreri</name>
    <name type="common">Frosty pod rot fungus</name>
    <name type="synonym">Monilia roreri</name>
    <dbReference type="NCBI Taxonomy" id="221103"/>
    <lineage>
        <taxon>Eukaryota</taxon>
        <taxon>Fungi</taxon>
        <taxon>Dikarya</taxon>
        <taxon>Basidiomycota</taxon>
        <taxon>Agaricomycotina</taxon>
        <taxon>Agaricomycetes</taxon>
        <taxon>Agaricomycetidae</taxon>
        <taxon>Agaricales</taxon>
        <taxon>Marasmiineae</taxon>
        <taxon>Marasmiaceae</taxon>
        <taxon>Moniliophthora</taxon>
    </lineage>
</organism>
<evidence type="ECO:0000313" key="2">
    <source>
        <dbReference type="EMBL" id="KTB30353.1"/>
    </source>
</evidence>
<dbReference type="EMBL" id="LATX01002388">
    <property type="protein sequence ID" value="KTB30353.1"/>
    <property type="molecule type" value="Genomic_DNA"/>
</dbReference>
<name>A0A0W0F240_MONRR</name>
<evidence type="ECO:0000256" key="1">
    <source>
        <dbReference type="SAM" id="MobiDB-lite"/>
    </source>
</evidence>
<proteinExistence type="predicted"/>
<sequence>MFLCGQRFEPLLRPPPGLDLRVSLNGPLPIPPYVPNIRIPRRPHAPGEELSTFGQPQFSAREDEASLQKATS</sequence>
<accession>A0A0W0F240</accession>
<dbReference type="Proteomes" id="UP000054988">
    <property type="component" value="Unassembled WGS sequence"/>
</dbReference>